<evidence type="ECO:0000313" key="3">
    <source>
        <dbReference type="Proteomes" id="UP000774750"/>
    </source>
</evidence>
<dbReference type="PANTHER" id="PTHR32329:SF4">
    <property type="entry name" value="ACTIVATOR OF 2-HYDROXYACYL-COA DEHYDRATASE"/>
    <property type="match status" value="1"/>
</dbReference>
<keyword evidence="1" id="KW-0472">Membrane</keyword>
<accession>A0A938X913</accession>
<dbReference type="PANTHER" id="PTHR32329">
    <property type="entry name" value="BIFUNCTIONAL PROTEIN [INCLUDES 2-HYDROXYACYL-COA DEHYDRATASE (N-TER) AND ITS ACTIVATOR DOMAIN (C_TERM)-RELATED"/>
    <property type="match status" value="1"/>
</dbReference>
<sequence>MAKLIYDKTGRLLFTKEMKREYTLLFPMMAPIHFTILGNVFRHFGYHPELLTTTGPEIAQTGLKYVHNDTCYPAILVIGQLIHALQSGKYDLNKVALMITQTGGGCRASNYIYLLRKALKKAGLEHVPVISVNLSGMEKNPGFKLTLPIIRRAVGAIVYGDALMLLKNQTKPYEQNDGQTDALVDHWTDYLVKKLNKGEGCSKKEIRETLKQIVADFANVPVCRTPKVKVGVVGEIYVKYASLGNNNLEDFLASQDCEVNLPGILSFALFKVDNRLEDIKLYGGSKLKFFVVNKLMRYCEALESILIESIKEAPQFIPPSPYQHTKSLVKGVIGYGDKMGEGWLLTAEMLELVEMGYENIVCTQPFGCLPNHICGKGMIRKIREIDERANIVAIDYDAGATRVNQENRIKLMLAVAKEQLSSKEDTCGI</sequence>
<dbReference type="InterPro" id="IPR051805">
    <property type="entry name" value="Dehydratase_Activator_Redct"/>
</dbReference>
<keyword evidence="1" id="KW-1133">Transmembrane helix</keyword>
<dbReference type="AlphaFoldDB" id="A0A938X913"/>
<evidence type="ECO:0000256" key="1">
    <source>
        <dbReference type="SAM" id="Phobius"/>
    </source>
</evidence>
<gene>
    <name evidence="2" type="ORF">H6A12_10645</name>
</gene>
<evidence type="ECO:0000313" key="2">
    <source>
        <dbReference type="EMBL" id="MBM6921607.1"/>
    </source>
</evidence>
<keyword evidence="3" id="KW-1185">Reference proteome</keyword>
<keyword evidence="1" id="KW-0812">Transmembrane</keyword>
<dbReference type="Proteomes" id="UP000774750">
    <property type="component" value="Unassembled WGS sequence"/>
</dbReference>
<feature type="transmembrane region" description="Helical" evidence="1">
    <location>
        <begin position="21"/>
        <end position="41"/>
    </location>
</feature>
<reference evidence="2" key="1">
    <citation type="submission" date="2020-08" db="EMBL/GenBank/DDBJ databases">
        <authorList>
            <person name="Cejkova D."/>
            <person name="Kubasova T."/>
            <person name="Jahodarova E."/>
            <person name="Rychlik I."/>
        </authorList>
    </citation>
    <scope>NUCLEOTIDE SEQUENCE</scope>
    <source>
        <strain evidence="2">An559</strain>
    </source>
</reference>
<dbReference type="RefSeq" id="WP_204447713.1">
    <property type="nucleotide sequence ID" value="NZ_JACJKY010000020.1"/>
</dbReference>
<protein>
    <submittedName>
        <fullName evidence="2">2-hydroxyacyl-CoA dehydratase</fullName>
    </submittedName>
</protein>
<organism evidence="2 3">
    <name type="scientific">Merdimmobilis hominis</name>
    <dbReference type="NCBI Taxonomy" id="2897707"/>
    <lineage>
        <taxon>Bacteria</taxon>
        <taxon>Bacillati</taxon>
        <taxon>Bacillota</taxon>
        <taxon>Clostridia</taxon>
        <taxon>Eubacteriales</taxon>
        <taxon>Oscillospiraceae</taxon>
        <taxon>Merdimmobilis</taxon>
    </lineage>
</organism>
<dbReference type="EMBL" id="JACJKY010000020">
    <property type="protein sequence ID" value="MBM6921607.1"/>
    <property type="molecule type" value="Genomic_DNA"/>
</dbReference>
<comment type="caution">
    <text evidence="2">The sequence shown here is derived from an EMBL/GenBank/DDBJ whole genome shotgun (WGS) entry which is preliminary data.</text>
</comment>
<reference evidence="2" key="2">
    <citation type="journal article" date="2021" name="Sci. Rep.">
        <title>The distribution of antibiotic resistance genes in chicken gut microbiota commensals.</title>
        <authorList>
            <person name="Juricova H."/>
            <person name="Matiasovicova J."/>
            <person name="Kubasova T."/>
            <person name="Cejkova D."/>
            <person name="Rychlik I."/>
        </authorList>
    </citation>
    <scope>NUCLEOTIDE SEQUENCE</scope>
    <source>
        <strain evidence="2">An559</strain>
    </source>
</reference>
<name>A0A938X913_9FIRM</name>
<proteinExistence type="predicted"/>